<protein>
    <recommendedName>
        <fullName evidence="6">TVP38/TMEM64 family membrane protein</fullName>
    </recommendedName>
</protein>
<name>A0A372MJD6_9SPIR</name>
<dbReference type="AlphaFoldDB" id="A0A372MJD6"/>
<reference evidence="9" key="1">
    <citation type="submission" date="2018-08" db="EMBL/GenBank/DDBJ databases">
        <authorList>
            <person name="Grouzdev D.S."/>
            <person name="Krutkina M.S."/>
        </authorList>
    </citation>
    <scope>NUCLEOTIDE SEQUENCE [LARGE SCALE GENOMIC DNA]</scope>
    <source>
        <strain evidence="9">4-11</strain>
    </source>
</reference>
<feature type="transmembrane region" description="Helical" evidence="6">
    <location>
        <begin position="36"/>
        <end position="54"/>
    </location>
</feature>
<feature type="transmembrane region" description="Helical" evidence="6">
    <location>
        <begin position="59"/>
        <end position="78"/>
    </location>
</feature>
<evidence type="ECO:0000259" key="7">
    <source>
        <dbReference type="Pfam" id="PF09335"/>
    </source>
</evidence>
<evidence type="ECO:0000256" key="2">
    <source>
        <dbReference type="ARBA" id="ARBA00022475"/>
    </source>
</evidence>
<dbReference type="GO" id="GO:0005886">
    <property type="term" value="C:plasma membrane"/>
    <property type="evidence" value="ECO:0007669"/>
    <property type="project" value="UniProtKB-SubCell"/>
</dbReference>
<keyword evidence="3 6" id="KW-0812">Transmembrane</keyword>
<dbReference type="InterPro" id="IPR032816">
    <property type="entry name" value="VTT_dom"/>
</dbReference>
<evidence type="ECO:0000256" key="5">
    <source>
        <dbReference type="ARBA" id="ARBA00023136"/>
    </source>
</evidence>
<dbReference type="InterPro" id="IPR015414">
    <property type="entry name" value="TMEM64"/>
</dbReference>
<feature type="transmembrane region" description="Helical" evidence="6">
    <location>
        <begin position="84"/>
        <end position="104"/>
    </location>
</feature>
<feature type="transmembrane region" description="Helical" evidence="6">
    <location>
        <begin position="175"/>
        <end position="192"/>
    </location>
</feature>
<proteinExistence type="inferred from homology"/>
<accession>A0A372MJD6</accession>
<keyword evidence="2 6" id="KW-1003">Cell membrane</keyword>
<evidence type="ECO:0000256" key="1">
    <source>
        <dbReference type="ARBA" id="ARBA00004651"/>
    </source>
</evidence>
<dbReference type="Pfam" id="PF09335">
    <property type="entry name" value="VTT_dom"/>
    <property type="match status" value="1"/>
</dbReference>
<comment type="caution">
    <text evidence="8">The sequence shown here is derived from an EMBL/GenBank/DDBJ whole genome shotgun (WGS) entry which is preliminary data.</text>
</comment>
<sequence length="193" mass="21488">MTKKIINILTIVGLVASVGYGIYVWKIGVLTSLDSLRTYIAGFGAWSALFFVAFQAIQVVLPILPGGLGCLVGVLAFGVWKGLVYNYVGIIAGSLAAFALSRYYGRPLLYRFFSTPLIQKYDQWMQKKGRFTRWLSILIFFPVAPDDYLCFLAGTTTISWRSFTTIIVLGKPFSIALYSLGLTTLFTHLIPWT</sequence>
<keyword evidence="5 6" id="KW-0472">Membrane</keyword>
<comment type="subcellular location">
    <subcellularLocation>
        <location evidence="1 6">Cell membrane</location>
        <topology evidence="1 6">Multi-pass membrane protein</topology>
    </subcellularLocation>
</comment>
<evidence type="ECO:0000256" key="6">
    <source>
        <dbReference type="RuleBase" id="RU366058"/>
    </source>
</evidence>
<dbReference type="PANTHER" id="PTHR12677:SF49">
    <property type="entry name" value="TVP38_TMEM64 FAMILY MEMBRANE PROTEIN"/>
    <property type="match status" value="1"/>
</dbReference>
<organism evidence="8 9">
    <name type="scientific">Sphaerochaeta halotolerans</name>
    <dbReference type="NCBI Taxonomy" id="2293840"/>
    <lineage>
        <taxon>Bacteria</taxon>
        <taxon>Pseudomonadati</taxon>
        <taxon>Spirochaetota</taxon>
        <taxon>Spirochaetia</taxon>
        <taxon>Spirochaetales</taxon>
        <taxon>Sphaerochaetaceae</taxon>
        <taxon>Sphaerochaeta</taxon>
    </lineage>
</organism>
<keyword evidence="4 6" id="KW-1133">Transmembrane helix</keyword>
<evidence type="ECO:0000313" key="8">
    <source>
        <dbReference type="EMBL" id="RFU95917.1"/>
    </source>
</evidence>
<feature type="transmembrane region" description="Helical" evidence="6">
    <location>
        <begin position="134"/>
        <end position="155"/>
    </location>
</feature>
<dbReference type="Proteomes" id="UP000264002">
    <property type="component" value="Unassembled WGS sequence"/>
</dbReference>
<feature type="domain" description="VTT" evidence="7">
    <location>
        <begin position="71"/>
        <end position="179"/>
    </location>
</feature>
<evidence type="ECO:0000256" key="4">
    <source>
        <dbReference type="ARBA" id="ARBA00022989"/>
    </source>
</evidence>
<feature type="transmembrane region" description="Helical" evidence="6">
    <location>
        <begin position="5"/>
        <end position="24"/>
    </location>
</feature>
<gene>
    <name evidence="8" type="ORF">DYP60_02635</name>
</gene>
<comment type="similarity">
    <text evidence="6">Belongs to the TVP38/TMEM64 family.</text>
</comment>
<evidence type="ECO:0000313" key="9">
    <source>
        <dbReference type="Proteomes" id="UP000264002"/>
    </source>
</evidence>
<reference evidence="8 9" key="2">
    <citation type="submission" date="2018-09" db="EMBL/GenBank/DDBJ databases">
        <title>Genome of Sphaerochaeta halotolerans strain 4-11.</title>
        <authorList>
            <person name="Nazina T.N."/>
            <person name="Sokolova D.S."/>
        </authorList>
    </citation>
    <scope>NUCLEOTIDE SEQUENCE [LARGE SCALE GENOMIC DNA]</scope>
    <source>
        <strain evidence="8 9">4-11</strain>
    </source>
</reference>
<dbReference type="PANTHER" id="PTHR12677">
    <property type="entry name" value="GOLGI APPARATUS MEMBRANE PROTEIN TVP38-RELATED"/>
    <property type="match status" value="1"/>
</dbReference>
<evidence type="ECO:0000256" key="3">
    <source>
        <dbReference type="ARBA" id="ARBA00022692"/>
    </source>
</evidence>
<dbReference type="RefSeq" id="WP_117329317.1">
    <property type="nucleotide sequence ID" value="NZ_QUWK01000002.1"/>
</dbReference>
<dbReference type="EMBL" id="QUWK01000002">
    <property type="protein sequence ID" value="RFU95917.1"/>
    <property type="molecule type" value="Genomic_DNA"/>
</dbReference>
<keyword evidence="9" id="KW-1185">Reference proteome</keyword>